<keyword evidence="4" id="KW-1185">Reference proteome</keyword>
<feature type="transmembrane region" description="Helical" evidence="2">
    <location>
        <begin position="56"/>
        <end position="78"/>
    </location>
</feature>
<keyword evidence="2" id="KW-0472">Membrane</keyword>
<dbReference type="AlphaFoldDB" id="A0A7D5KG79"/>
<feature type="transmembrane region" description="Helical" evidence="2">
    <location>
        <begin position="85"/>
        <end position="107"/>
    </location>
</feature>
<name>A0A7D5KG79_9EURY</name>
<evidence type="ECO:0000256" key="1">
    <source>
        <dbReference type="SAM" id="MobiDB-lite"/>
    </source>
</evidence>
<proteinExistence type="predicted"/>
<dbReference type="Proteomes" id="UP000509750">
    <property type="component" value="Chromosome"/>
</dbReference>
<evidence type="ECO:0000313" key="3">
    <source>
        <dbReference type="EMBL" id="QLG28116.1"/>
    </source>
</evidence>
<dbReference type="EMBL" id="CP058529">
    <property type="protein sequence ID" value="QLG28116.1"/>
    <property type="molecule type" value="Genomic_DNA"/>
</dbReference>
<sequence>MEPGETDDTFSRDSMRTRTESTTGDSELLLSLARIFLITGGATMAVLPVVNRSNEWMLLLTVVSLVLGAGIVSLRSYLRPRAVDIGGPLLACLVGLAIVSVSGLLMYYVSTRIVFGALVLALPLAAGLLLFWAGFTYTQYVLRTFGFVPGWVVAVYVLTILADPFFNGYVIQYVQSGVSLHGVATILVGSMLNDS</sequence>
<dbReference type="KEGG" id="halg:HUG10_11370"/>
<feature type="transmembrane region" description="Helical" evidence="2">
    <location>
        <begin position="113"/>
        <end position="133"/>
    </location>
</feature>
<organism evidence="3 4">
    <name type="scientific">Halorarum halophilum</name>
    <dbReference type="NCBI Taxonomy" id="2743090"/>
    <lineage>
        <taxon>Archaea</taxon>
        <taxon>Methanobacteriati</taxon>
        <taxon>Methanobacteriota</taxon>
        <taxon>Stenosarchaea group</taxon>
        <taxon>Halobacteria</taxon>
        <taxon>Halobacteriales</taxon>
        <taxon>Haloferacaceae</taxon>
        <taxon>Halorarum</taxon>
    </lineage>
</organism>
<protein>
    <submittedName>
        <fullName evidence="3">Uncharacterized protein</fullName>
    </submittedName>
</protein>
<dbReference type="RefSeq" id="WP_179169691.1">
    <property type="nucleotide sequence ID" value="NZ_CP058529.1"/>
</dbReference>
<accession>A0A7D5KG79</accession>
<keyword evidence="2" id="KW-0812">Transmembrane</keyword>
<feature type="transmembrane region" description="Helical" evidence="2">
    <location>
        <begin position="140"/>
        <end position="161"/>
    </location>
</feature>
<evidence type="ECO:0000256" key="2">
    <source>
        <dbReference type="SAM" id="Phobius"/>
    </source>
</evidence>
<feature type="region of interest" description="Disordered" evidence="1">
    <location>
        <begin position="1"/>
        <end position="22"/>
    </location>
</feature>
<keyword evidence="2" id="KW-1133">Transmembrane helix</keyword>
<gene>
    <name evidence="3" type="ORF">HUG10_11370</name>
</gene>
<evidence type="ECO:0000313" key="4">
    <source>
        <dbReference type="Proteomes" id="UP000509750"/>
    </source>
</evidence>
<reference evidence="3 4" key="1">
    <citation type="submission" date="2020-07" db="EMBL/GenBank/DDBJ databases">
        <title>Gai3-2, isolated from salt lake.</title>
        <authorList>
            <person name="Cui H."/>
            <person name="Shi X."/>
        </authorList>
    </citation>
    <scope>NUCLEOTIDE SEQUENCE [LARGE SCALE GENOMIC DNA]</scope>
    <source>
        <strain evidence="3 4">Gai3-2</strain>
    </source>
</reference>
<feature type="compositionally biased region" description="Basic and acidic residues" evidence="1">
    <location>
        <begin position="9"/>
        <end position="19"/>
    </location>
</feature>
<dbReference type="GeneID" id="56029441"/>
<feature type="transmembrane region" description="Helical" evidence="2">
    <location>
        <begin position="28"/>
        <end position="50"/>
    </location>
</feature>